<comment type="similarity">
    <text evidence="4">Belongs to the zinc-containing alcohol dehydrogenase family.</text>
</comment>
<gene>
    <name evidence="7" type="ordered locus">Mahau_1764</name>
</gene>
<protein>
    <submittedName>
        <fullName evidence="7">Alcohol dehydrogenase GroES domain protein</fullName>
    </submittedName>
</protein>
<dbReference type="InterPro" id="IPR002328">
    <property type="entry name" value="ADH_Zn_CS"/>
</dbReference>
<dbReference type="GO" id="GO:0008270">
    <property type="term" value="F:zinc ion binding"/>
    <property type="evidence" value="ECO:0007669"/>
    <property type="project" value="InterPro"/>
</dbReference>
<reference evidence="8" key="1">
    <citation type="submission" date="2010-11" db="EMBL/GenBank/DDBJ databases">
        <title>The complete genome of Mahella australiensis DSM 15567.</title>
        <authorList>
            <consortium name="US DOE Joint Genome Institute (JGI-PGF)"/>
            <person name="Lucas S."/>
            <person name="Copeland A."/>
            <person name="Lapidus A."/>
            <person name="Bruce D."/>
            <person name="Goodwin L."/>
            <person name="Pitluck S."/>
            <person name="Kyrpides N."/>
            <person name="Mavromatis K."/>
            <person name="Pagani I."/>
            <person name="Ivanova N."/>
            <person name="Teshima H."/>
            <person name="Brettin T."/>
            <person name="Detter J.C."/>
            <person name="Han C."/>
            <person name="Tapia R."/>
            <person name="Land M."/>
            <person name="Hauser L."/>
            <person name="Markowitz V."/>
            <person name="Cheng J.-F."/>
            <person name="Hugenholtz P."/>
            <person name="Woyke T."/>
            <person name="Wu D."/>
            <person name="Spring S."/>
            <person name="Pukall R."/>
            <person name="Steenblock K."/>
            <person name="Schneider S."/>
            <person name="Klenk H.-P."/>
            <person name="Eisen J.A."/>
        </authorList>
    </citation>
    <scope>NUCLEOTIDE SEQUENCE [LARGE SCALE GENOMIC DNA]</scope>
    <source>
        <strain evidence="8">DSM 15567 / CIP 107919 / 50-1 BON</strain>
    </source>
</reference>
<keyword evidence="1 4" id="KW-0479">Metal-binding</keyword>
<accession>F4A0P9</accession>
<dbReference type="Pfam" id="PF00107">
    <property type="entry name" value="ADH_zinc_N"/>
    <property type="match status" value="1"/>
</dbReference>
<name>F4A0P9_MAHA5</name>
<dbReference type="OrthoDB" id="9769198at2"/>
<evidence type="ECO:0000256" key="3">
    <source>
        <dbReference type="ARBA" id="ARBA00023002"/>
    </source>
</evidence>
<dbReference type="Gene3D" id="3.90.180.10">
    <property type="entry name" value="Medium-chain alcohol dehydrogenases, catalytic domain"/>
    <property type="match status" value="2"/>
</dbReference>
<dbReference type="InterPro" id="IPR013149">
    <property type="entry name" value="ADH-like_C"/>
</dbReference>
<dbReference type="RefSeq" id="WP_013781373.1">
    <property type="nucleotide sequence ID" value="NC_015520.1"/>
</dbReference>
<dbReference type="EMBL" id="CP002360">
    <property type="protein sequence ID" value="AEE96945.1"/>
    <property type="molecule type" value="Genomic_DNA"/>
</dbReference>
<dbReference type="SUPFAM" id="SSF51735">
    <property type="entry name" value="NAD(P)-binding Rossmann-fold domains"/>
    <property type="match status" value="1"/>
</dbReference>
<dbReference type="InterPro" id="IPR013154">
    <property type="entry name" value="ADH-like_N"/>
</dbReference>
<dbReference type="PROSITE" id="PS00059">
    <property type="entry name" value="ADH_ZINC"/>
    <property type="match status" value="1"/>
</dbReference>
<evidence type="ECO:0000259" key="6">
    <source>
        <dbReference type="Pfam" id="PF08240"/>
    </source>
</evidence>
<evidence type="ECO:0000256" key="1">
    <source>
        <dbReference type="ARBA" id="ARBA00022723"/>
    </source>
</evidence>
<dbReference type="InterPro" id="IPR011032">
    <property type="entry name" value="GroES-like_sf"/>
</dbReference>
<feature type="domain" description="Alcohol dehydrogenase-like C-terminal" evidence="5">
    <location>
        <begin position="140"/>
        <end position="274"/>
    </location>
</feature>
<dbReference type="Pfam" id="PF08240">
    <property type="entry name" value="ADH_N"/>
    <property type="match status" value="1"/>
</dbReference>
<reference evidence="7 8" key="2">
    <citation type="journal article" date="2011" name="Stand. Genomic Sci.">
        <title>Complete genome sequence of Mahella australiensis type strain (50-1 BON).</title>
        <authorList>
            <person name="Sikorski J."/>
            <person name="Teshima H."/>
            <person name="Nolan M."/>
            <person name="Lucas S."/>
            <person name="Hammon N."/>
            <person name="Deshpande S."/>
            <person name="Cheng J.F."/>
            <person name="Pitluck S."/>
            <person name="Liolios K."/>
            <person name="Pagani I."/>
            <person name="Ivanova N."/>
            <person name="Huntemann M."/>
            <person name="Mavromatis K."/>
            <person name="Ovchinikova G."/>
            <person name="Pati A."/>
            <person name="Tapia R."/>
            <person name="Han C."/>
            <person name="Goodwin L."/>
            <person name="Chen A."/>
            <person name="Palaniappan K."/>
            <person name="Land M."/>
            <person name="Hauser L."/>
            <person name="Ngatchou-Djao O.D."/>
            <person name="Rohde M."/>
            <person name="Pukall R."/>
            <person name="Spring S."/>
            <person name="Abt B."/>
            <person name="Goker M."/>
            <person name="Detter J.C."/>
            <person name="Woyke T."/>
            <person name="Bristow J."/>
            <person name="Markowitz V."/>
            <person name="Hugenholtz P."/>
            <person name="Eisen J.A."/>
            <person name="Kyrpides N.C."/>
            <person name="Klenk H.P."/>
            <person name="Lapidus A."/>
        </authorList>
    </citation>
    <scope>NUCLEOTIDE SEQUENCE [LARGE SCALE GENOMIC DNA]</scope>
    <source>
        <strain evidence="8">DSM 15567 / CIP 107919 / 50-1 BON</strain>
    </source>
</reference>
<keyword evidence="3" id="KW-0560">Oxidoreductase</keyword>
<dbReference type="InterPro" id="IPR036291">
    <property type="entry name" value="NAD(P)-bd_dom_sf"/>
</dbReference>
<sequence>MKSIIMEGPRKSKVIDVEVPRPQDGELLVKLTYTGMCHSEWYPWSVAKPGDKFGHEPIGVVAEVGPNVQGFHVGDRVTGLGGGYAEYCIMEAQNTVHVPDVLADEDAIAEPLSCIVSAVSRMPIVTAGDPVAVVGAGYMGLGAISLFRLRGAGRIIAVDPREEARENALRFGATEVYSPEELPENYKVTMDHMGDIFNNGFSTVMEFAGTESALRLAGDMVCAHGTLGVGGYHNDTDRVVDFMEWNFKAINVINAHERRTAYQVHCCQNALDLLAAGLWQFKGLANNIYTMEEFDQANADMENKPKGFIKALVRCSI</sequence>
<dbReference type="InterPro" id="IPR050129">
    <property type="entry name" value="Zn_alcohol_dh"/>
</dbReference>
<keyword evidence="8" id="KW-1185">Reference proteome</keyword>
<proteinExistence type="inferred from homology"/>
<dbReference type="HOGENOM" id="CLU_026673_11_0_9"/>
<keyword evidence="2 4" id="KW-0862">Zinc</keyword>
<dbReference type="PANTHER" id="PTHR43401">
    <property type="entry name" value="L-THREONINE 3-DEHYDROGENASE"/>
    <property type="match status" value="1"/>
</dbReference>
<comment type="cofactor">
    <cofactor evidence="4">
        <name>Zn(2+)</name>
        <dbReference type="ChEBI" id="CHEBI:29105"/>
    </cofactor>
</comment>
<evidence type="ECO:0000256" key="2">
    <source>
        <dbReference type="ARBA" id="ARBA00022833"/>
    </source>
</evidence>
<dbReference type="Gene3D" id="3.40.50.720">
    <property type="entry name" value="NAD(P)-binding Rossmann-like Domain"/>
    <property type="match status" value="1"/>
</dbReference>
<dbReference type="AlphaFoldDB" id="F4A0P9"/>
<dbReference type="eggNOG" id="COG1063">
    <property type="taxonomic scope" value="Bacteria"/>
</dbReference>
<feature type="domain" description="Alcohol dehydrogenase-like N-terminal" evidence="6">
    <location>
        <begin position="24"/>
        <end position="100"/>
    </location>
</feature>
<dbReference type="PANTHER" id="PTHR43401:SF2">
    <property type="entry name" value="L-THREONINE 3-DEHYDROGENASE"/>
    <property type="match status" value="1"/>
</dbReference>
<dbReference type="KEGG" id="mas:Mahau_1764"/>
<dbReference type="SUPFAM" id="SSF50129">
    <property type="entry name" value="GroES-like"/>
    <property type="match status" value="1"/>
</dbReference>
<dbReference type="Proteomes" id="UP000008457">
    <property type="component" value="Chromosome"/>
</dbReference>
<organism evidence="7 8">
    <name type="scientific">Mahella australiensis (strain DSM 15567 / CIP 107919 / 50-1 BON)</name>
    <dbReference type="NCBI Taxonomy" id="697281"/>
    <lineage>
        <taxon>Bacteria</taxon>
        <taxon>Bacillati</taxon>
        <taxon>Bacillota</taxon>
        <taxon>Clostridia</taxon>
        <taxon>Thermoanaerobacterales</taxon>
        <taxon>Thermoanaerobacterales Family IV. Incertae Sedis</taxon>
        <taxon>Mahella</taxon>
    </lineage>
</organism>
<dbReference type="STRING" id="697281.Mahau_1764"/>
<evidence type="ECO:0000259" key="5">
    <source>
        <dbReference type="Pfam" id="PF00107"/>
    </source>
</evidence>
<evidence type="ECO:0000313" key="7">
    <source>
        <dbReference type="EMBL" id="AEE96945.1"/>
    </source>
</evidence>
<evidence type="ECO:0000256" key="4">
    <source>
        <dbReference type="RuleBase" id="RU361277"/>
    </source>
</evidence>
<dbReference type="GO" id="GO:0016491">
    <property type="term" value="F:oxidoreductase activity"/>
    <property type="evidence" value="ECO:0007669"/>
    <property type="project" value="UniProtKB-KW"/>
</dbReference>
<evidence type="ECO:0000313" key="8">
    <source>
        <dbReference type="Proteomes" id="UP000008457"/>
    </source>
</evidence>